<protein>
    <submittedName>
        <fullName evidence="2">Uncharacterized protein</fullName>
    </submittedName>
</protein>
<feature type="compositionally biased region" description="Low complexity" evidence="1">
    <location>
        <begin position="14"/>
        <end position="26"/>
    </location>
</feature>
<evidence type="ECO:0000313" key="3">
    <source>
        <dbReference type="Proteomes" id="UP001629113"/>
    </source>
</evidence>
<comment type="caution">
    <text evidence="2">The sequence shown here is derived from an EMBL/GenBank/DDBJ whole genome shotgun (WGS) entry which is preliminary data.</text>
</comment>
<gene>
    <name evidence="2" type="ORF">PVAG01_02180</name>
</gene>
<organism evidence="2 3">
    <name type="scientific">Phlyctema vagabunda</name>
    <dbReference type="NCBI Taxonomy" id="108571"/>
    <lineage>
        <taxon>Eukaryota</taxon>
        <taxon>Fungi</taxon>
        <taxon>Dikarya</taxon>
        <taxon>Ascomycota</taxon>
        <taxon>Pezizomycotina</taxon>
        <taxon>Leotiomycetes</taxon>
        <taxon>Helotiales</taxon>
        <taxon>Dermateaceae</taxon>
        <taxon>Phlyctema</taxon>
    </lineage>
</organism>
<accession>A0ABR4PPY0</accession>
<proteinExistence type="predicted"/>
<dbReference type="Proteomes" id="UP001629113">
    <property type="component" value="Unassembled WGS sequence"/>
</dbReference>
<evidence type="ECO:0000256" key="1">
    <source>
        <dbReference type="SAM" id="MobiDB-lite"/>
    </source>
</evidence>
<feature type="region of interest" description="Disordered" evidence="1">
    <location>
        <begin position="1"/>
        <end position="39"/>
    </location>
</feature>
<dbReference type="EMBL" id="JBFCZG010000002">
    <property type="protein sequence ID" value="KAL3425389.1"/>
    <property type="molecule type" value="Genomic_DNA"/>
</dbReference>
<evidence type="ECO:0000313" key="2">
    <source>
        <dbReference type="EMBL" id="KAL3425389.1"/>
    </source>
</evidence>
<sequence length="129" mass="14490">MDIDEAQSAPNVHTSTSKSTSTSTSTFNDDGDNGNLPSTADYEVFMDHLSPHLQDKQFIEWVLHMAHQPVRRRGTGAGAALDLAAIPFSPLAPPLAEREVRWFLADLAFWRRSFRECERLWKFSGVAGW</sequence>
<keyword evidence="3" id="KW-1185">Reference proteome</keyword>
<name>A0ABR4PPY0_9HELO</name>
<reference evidence="2 3" key="1">
    <citation type="submission" date="2024-06" db="EMBL/GenBank/DDBJ databases">
        <title>Complete genome of Phlyctema vagabunda strain 19-DSS-EL-015.</title>
        <authorList>
            <person name="Fiorenzani C."/>
        </authorList>
    </citation>
    <scope>NUCLEOTIDE SEQUENCE [LARGE SCALE GENOMIC DNA]</scope>
    <source>
        <strain evidence="2 3">19-DSS-EL-015</strain>
    </source>
</reference>